<dbReference type="InterPro" id="IPR036191">
    <property type="entry name" value="RRF_sf"/>
</dbReference>
<dbReference type="GO" id="GO:0005739">
    <property type="term" value="C:mitochondrion"/>
    <property type="evidence" value="ECO:0007669"/>
    <property type="project" value="TreeGrafter"/>
</dbReference>
<keyword evidence="3" id="KW-0648">Protein biosynthesis</keyword>
<organism evidence="6 7">
    <name type="scientific">Bemisia tabaci</name>
    <name type="common">Sweetpotato whitefly</name>
    <name type="synonym">Aleurodes tabaci</name>
    <dbReference type="NCBI Taxonomy" id="7038"/>
    <lineage>
        <taxon>Eukaryota</taxon>
        <taxon>Metazoa</taxon>
        <taxon>Ecdysozoa</taxon>
        <taxon>Arthropoda</taxon>
        <taxon>Hexapoda</taxon>
        <taxon>Insecta</taxon>
        <taxon>Pterygota</taxon>
        <taxon>Neoptera</taxon>
        <taxon>Paraneoptera</taxon>
        <taxon>Hemiptera</taxon>
        <taxon>Sternorrhyncha</taxon>
        <taxon>Aleyrodoidea</taxon>
        <taxon>Aleyrodidae</taxon>
        <taxon>Aleyrodinae</taxon>
        <taxon>Bemisia</taxon>
    </lineage>
</organism>
<dbReference type="InterPro" id="IPR023584">
    <property type="entry name" value="Ribosome_recyc_fac_dom"/>
</dbReference>
<dbReference type="FunFam" id="3.30.1360.40:FF:000001">
    <property type="entry name" value="Ribosome-recycling factor"/>
    <property type="match status" value="1"/>
</dbReference>
<reference evidence="6" key="1">
    <citation type="submission" date="2021-12" db="EMBL/GenBank/DDBJ databases">
        <authorList>
            <person name="King R."/>
        </authorList>
    </citation>
    <scope>NUCLEOTIDE SEQUENCE</scope>
</reference>
<keyword evidence="7" id="KW-1185">Reference proteome</keyword>
<sequence length="274" mass="31186">MSSYQIFRLLLRSNCGQQLLRSASVMCRQRNSHHSTTISTQHGLLHLQKEIISNQWISTTPCFAKGKDRGKDKKKVKGKQVFIDENLLSQLTNLDKLKTDFQECIDMMKEDFIKNLSLRSSTGAIESLPVKVDGDEYQVQDLAQINRKNPKTIVMKMDSFPQAIPAVLEALTKSGMDLNPQQDGTTIFIPVPKVTKEHREMLSKNARTLFIKYRDRIKDVQNSHIKKIRNKELEGGFSVDQIHEAVEMVTNMAQTHISQAEAMLSTKQAELLKS</sequence>
<dbReference type="PANTHER" id="PTHR20982:SF3">
    <property type="entry name" value="MITOCHONDRIAL RIBOSOME RECYCLING FACTOR PSEUDO 1"/>
    <property type="match status" value="1"/>
</dbReference>
<proteinExistence type="inferred from homology"/>
<dbReference type="Pfam" id="PF01765">
    <property type="entry name" value="RRF"/>
    <property type="match status" value="1"/>
</dbReference>
<dbReference type="PANTHER" id="PTHR20982">
    <property type="entry name" value="RIBOSOME RECYCLING FACTOR"/>
    <property type="match status" value="1"/>
</dbReference>
<dbReference type="InterPro" id="IPR002661">
    <property type="entry name" value="Ribosome_recyc_fac"/>
</dbReference>
<comment type="similarity">
    <text evidence="1">Belongs to the RRF family.</text>
</comment>
<dbReference type="AlphaFoldDB" id="A0A9P0A678"/>
<dbReference type="Proteomes" id="UP001152759">
    <property type="component" value="Chromosome 2"/>
</dbReference>
<evidence type="ECO:0000259" key="5">
    <source>
        <dbReference type="Pfam" id="PF01765"/>
    </source>
</evidence>
<evidence type="ECO:0000313" key="7">
    <source>
        <dbReference type="Proteomes" id="UP001152759"/>
    </source>
</evidence>
<dbReference type="EMBL" id="OU963863">
    <property type="protein sequence ID" value="CAH0384201.1"/>
    <property type="molecule type" value="Genomic_DNA"/>
</dbReference>
<dbReference type="GO" id="GO:0043023">
    <property type="term" value="F:ribosomal large subunit binding"/>
    <property type="evidence" value="ECO:0007669"/>
    <property type="project" value="TreeGrafter"/>
</dbReference>
<evidence type="ECO:0000256" key="1">
    <source>
        <dbReference type="ARBA" id="ARBA00005912"/>
    </source>
</evidence>
<evidence type="ECO:0000256" key="4">
    <source>
        <dbReference type="ARBA" id="ARBA00033107"/>
    </source>
</evidence>
<protein>
    <recommendedName>
        <fullName evidence="2">Ribosome-recycling factor, mitochondrial</fullName>
    </recommendedName>
    <alternativeName>
        <fullName evidence="4">Ribosome-releasing factor, mitochondrial</fullName>
    </alternativeName>
</protein>
<name>A0A9P0A678_BEMTA</name>
<dbReference type="Gene3D" id="3.30.1360.40">
    <property type="match status" value="1"/>
</dbReference>
<dbReference type="GO" id="GO:0006412">
    <property type="term" value="P:translation"/>
    <property type="evidence" value="ECO:0007669"/>
    <property type="project" value="UniProtKB-KW"/>
</dbReference>
<evidence type="ECO:0000256" key="2">
    <source>
        <dbReference type="ARBA" id="ARBA00020581"/>
    </source>
</evidence>
<accession>A0A9P0A678</accession>
<evidence type="ECO:0000313" key="6">
    <source>
        <dbReference type="EMBL" id="CAH0384201.1"/>
    </source>
</evidence>
<gene>
    <name evidence="6" type="ORF">BEMITA_LOCUS3565</name>
</gene>
<dbReference type="SUPFAM" id="SSF55194">
    <property type="entry name" value="Ribosome recycling factor, RRF"/>
    <property type="match status" value="1"/>
</dbReference>
<evidence type="ECO:0000256" key="3">
    <source>
        <dbReference type="ARBA" id="ARBA00022917"/>
    </source>
</evidence>
<dbReference type="Gene3D" id="1.10.132.20">
    <property type="entry name" value="Ribosome-recycling factor"/>
    <property type="match status" value="1"/>
</dbReference>
<feature type="domain" description="Ribosome recycling factor" evidence="5">
    <location>
        <begin position="109"/>
        <end position="272"/>
    </location>
</feature>